<dbReference type="AlphaFoldDB" id="Q38DN6"/>
<feature type="region of interest" description="Disordered" evidence="1">
    <location>
        <begin position="132"/>
        <end position="160"/>
    </location>
</feature>
<dbReference type="KEGG" id="tbr:Tb09.211.2680"/>
<name>Q38DN6_TRYB2</name>
<dbReference type="InParanoid" id="Q38DN6"/>
<evidence type="ECO:0000313" key="3">
    <source>
        <dbReference type="Proteomes" id="UP000008524"/>
    </source>
</evidence>
<reference evidence="2 3" key="1">
    <citation type="journal article" date="2005" name="Science">
        <title>Comparative genomics of trypanosomatid parasitic protozoa.</title>
        <authorList>
            <person name="El-Sayed N.M."/>
            <person name="Myler P.J."/>
            <person name="Blandin G."/>
            <person name="Berriman M."/>
            <person name="Crabtree J."/>
            <person name="Aggarwal G."/>
            <person name="Caler E."/>
            <person name="Renauld H."/>
            <person name="Worthey E.A."/>
            <person name="Hertz-Fowler C."/>
            <person name="Ghedin E."/>
            <person name="Peacock C."/>
            <person name="Bartholomeu D.C."/>
            <person name="Haas B.J."/>
            <person name="Tran A.N."/>
            <person name="Wortman J.R."/>
            <person name="Alsmark U.C."/>
            <person name="Angiuoli S."/>
            <person name="Anupama A."/>
            <person name="Badger J."/>
            <person name="Bringaud F."/>
            <person name="Cadag E."/>
            <person name="Carlton J.M."/>
            <person name="Cerqueira G.C."/>
            <person name="Creasy T."/>
            <person name="Delcher A.L."/>
            <person name="Djikeng A."/>
            <person name="Embley T.M."/>
            <person name="Hauser C."/>
            <person name="Ivens A.C."/>
            <person name="Kummerfeld S.K."/>
            <person name="Pereira-Leal J.B."/>
            <person name="Nilsson D."/>
            <person name="Peterson J."/>
            <person name="Salzberg S.L."/>
            <person name="Shallom J."/>
            <person name="Silva J.C."/>
            <person name="Sundaram J."/>
            <person name="Westenberger S."/>
            <person name="White O."/>
            <person name="Melville S.E."/>
            <person name="Donelson J.E."/>
            <person name="Andersson B."/>
            <person name="Stuart K.D."/>
            <person name="Hall N."/>
        </authorList>
    </citation>
    <scope>NUCLEOTIDE SEQUENCE [LARGE SCALE GENOMIC DNA]</scope>
    <source>
        <strain evidence="2 3">927/4 GUTat10.1</strain>
    </source>
</reference>
<feature type="compositionally biased region" description="Polar residues" evidence="1">
    <location>
        <begin position="132"/>
        <end position="143"/>
    </location>
</feature>
<dbReference type="OrthoDB" id="249020at2759"/>
<accession>Q38DN6</accession>
<protein>
    <recommendedName>
        <fullName evidence="4">Sfi1 spindle body domain-containing protein</fullName>
    </recommendedName>
</protein>
<dbReference type="PaxDb" id="5691-EAN77084"/>
<dbReference type="GeneID" id="3660871"/>
<sequence length="668" mass="79761">MGYLLQLSLVFVDIYPSHSLSFYFLDLLLYFVQYLLRNQPEPLFTCKESKECENTQRGGEEVGNVGGRGINSLRAWLCMDADLNGLRKRLVEAHERVGRMTFLMLRAVLQHIAQRRPRAAVSSVNGLNTSAELSRVKSSATRDNNSRGHTAEPATKRGRAVAVDQAKLSRDFYRAALEAARQRAVEEHQGASTAMSDGQEGDEYTPSVALLLLQTARERAIKLAVFLRFRLAAVRGQQLNEECELRFSYYLLRRVVRAWSTYTLDSFYRRRQMITYVVGHWSAVTWRNRRMREHLQIFRDGLLVRRQAFNFILLRRLRRYFVQWLQRLETRRVIRDLEERAADMRKKHTFVTVAYPNGCPSAFVVKNRVFAHWKNKTEYRLDGKLAELISNKSLMKRAWSNFVRRYNALVNIDLGAPCLPRERQLLVVHVEPQVARLMLLKIQCARQIARECLKRFVFSKWRSLYARRVADSFFVYQRRLGAMKMWLEALRRRRLDTFVMVECWRQWRHRFLCRVRSVHADYWRRCRYMRRPFVFWRCSAAAIRFHHLHIRRWCMQHWWQRVARRVIHWRMCASTERRIFMFWRSKAAVVKSNRMMLCVADSLRELVVLLGCFRRWRQRHEDSRRVHLSESILSELRREKQRASLFNRWKRLTFWPRPAVGFGGELVD</sequence>
<dbReference type="OMA" id="AFTWHRE"/>
<proteinExistence type="predicted"/>
<dbReference type="RefSeq" id="XP_827414.1">
    <property type="nucleotide sequence ID" value="XM_822321.1"/>
</dbReference>
<dbReference type="eggNOG" id="ENOG502S8E2">
    <property type="taxonomic scope" value="Eukaryota"/>
</dbReference>
<evidence type="ECO:0000313" key="2">
    <source>
        <dbReference type="EMBL" id="EAN77084.1"/>
    </source>
</evidence>
<reference evidence="2 3" key="2">
    <citation type="journal article" date="2005" name="Science">
        <title>The genome of the African trypanosome Trypanosoma brucei.</title>
        <authorList>
            <person name="Berriman M."/>
            <person name="Ghedin E."/>
            <person name="Hertz-Fowler C."/>
            <person name="Blandin G."/>
            <person name="Renauld H."/>
            <person name="Bartholomeu D.C."/>
            <person name="Lennard N.J."/>
            <person name="Caler E."/>
            <person name="Hamlin N.E."/>
            <person name="Haas B."/>
            <person name="Bohme U."/>
            <person name="Hannick L."/>
            <person name="Aslett M.A."/>
            <person name="Shallom J."/>
            <person name="Marcello L."/>
            <person name="Hou L."/>
            <person name="Wickstead B."/>
            <person name="Alsmark U.C."/>
            <person name="Arrowsmith C."/>
            <person name="Atkin R.J."/>
            <person name="Barron A.J."/>
            <person name="Bringaud F."/>
            <person name="Brooks K."/>
            <person name="Carrington M."/>
            <person name="Cherevach I."/>
            <person name="Chillingworth T.J."/>
            <person name="Churcher C."/>
            <person name="Clark L.N."/>
            <person name="Corton C.H."/>
            <person name="Cronin A."/>
            <person name="Davies R.M."/>
            <person name="Doggett J."/>
            <person name="Djikeng A."/>
            <person name="Feldblyum T."/>
            <person name="Field M.C."/>
            <person name="Fraser A."/>
            <person name="Goodhead I."/>
            <person name="Hance Z."/>
            <person name="Harper D."/>
            <person name="Harris B.R."/>
            <person name="Hauser H."/>
            <person name="Hostetler J."/>
            <person name="Ivens A."/>
            <person name="Jagels K."/>
            <person name="Johnson D."/>
            <person name="Johnson J."/>
            <person name="Jones K."/>
            <person name="Kerhornou A.X."/>
            <person name="Koo H."/>
            <person name="Larke N."/>
            <person name="Landfear S."/>
            <person name="Larkin C."/>
            <person name="Leech V."/>
            <person name="Line A."/>
            <person name="Lord A."/>
            <person name="Macleod A."/>
            <person name="Mooney P.J."/>
            <person name="Moule S."/>
            <person name="Martin D.M."/>
            <person name="Morgan G.W."/>
            <person name="Mungall K."/>
            <person name="Norbertczak H."/>
            <person name="Ormond D."/>
            <person name="Pai G."/>
            <person name="Peacock C.S."/>
            <person name="Peterson J."/>
            <person name="Quail M.A."/>
            <person name="Rabbinowitsch E."/>
            <person name="Rajandream M.A."/>
            <person name="Reitter C."/>
            <person name="Salzberg S.L."/>
            <person name="Sanders M."/>
            <person name="Schobel S."/>
            <person name="Sharp S."/>
            <person name="Simmonds M."/>
            <person name="Simpson A.J."/>
            <person name="Tallon L."/>
            <person name="Turner C.M."/>
            <person name="Tait A."/>
            <person name="Tivey A.R."/>
            <person name="Van Aken S."/>
            <person name="Walker D."/>
            <person name="Wanless D."/>
            <person name="Wang S."/>
            <person name="White B."/>
            <person name="White O."/>
            <person name="Whitehead S."/>
            <person name="Woodward J."/>
            <person name="Wortman J."/>
            <person name="Adams M.D."/>
            <person name="Embley T.M."/>
            <person name="Gull K."/>
            <person name="Ullu E."/>
            <person name="Barry J.D."/>
            <person name="Fairlamb A.H."/>
            <person name="Opperdoes F."/>
            <person name="Barrell B.G."/>
            <person name="Donelson J.E."/>
            <person name="Hall N."/>
            <person name="Fraser C.M."/>
            <person name="Melville S.E."/>
            <person name="El-Sayed N.M."/>
        </authorList>
    </citation>
    <scope>NUCLEOTIDE SEQUENCE [LARGE SCALE GENOMIC DNA]</scope>
    <source>
        <strain evidence="2 3">927/4 GUTat10.1</strain>
    </source>
</reference>
<organism evidence="2 3">
    <name type="scientific">Trypanosoma brucei brucei (strain 927/4 GUTat10.1)</name>
    <dbReference type="NCBI Taxonomy" id="185431"/>
    <lineage>
        <taxon>Eukaryota</taxon>
        <taxon>Discoba</taxon>
        <taxon>Euglenozoa</taxon>
        <taxon>Kinetoplastea</taxon>
        <taxon>Metakinetoplastina</taxon>
        <taxon>Trypanosomatida</taxon>
        <taxon>Trypanosomatidae</taxon>
        <taxon>Trypanosoma</taxon>
    </lineage>
</organism>
<dbReference type="Proteomes" id="UP000008524">
    <property type="component" value="Chromosome 9"/>
</dbReference>
<dbReference type="EMBL" id="CM000207">
    <property type="protein sequence ID" value="EAN77084.1"/>
    <property type="molecule type" value="Genomic_DNA"/>
</dbReference>
<evidence type="ECO:0000256" key="1">
    <source>
        <dbReference type="SAM" id="MobiDB-lite"/>
    </source>
</evidence>
<gene>
    <name evidence="2" type="ORF">Tb09.211.2680</name>
</gene>
<evidence type="ECO:0008006" key="4">
    <source>
        <dbReference type="Google" id="ProtNLM"/>
    </source>
</evidence>
<keyword evidence="3" id="KW-1185">Reference proteome</keyword>